<evidence type="ECO:0000256" key="3">
    <source>
        <dbReference type="ARBA" id="ARBA00023163"/>
    </source>
</evidence>
<accession>A0A316HXX5</accession>
<dbReference type="GO" id="GO:0006355">
    <property type="term" value="P:regulation of DNA-templated transcription"/>
    <property type="evidence" value="ECO:0007669"/>
    <property type="project" value="InterPro"/>
</dbReference>
<evidence type="ECO:0000259" key="4">
    <source>
        <dbReference type="PROSITE" id="PS50043"/>
    </source>
</evidence>
<keyword evidence="2 5" id="KW-0238">DNA-binding</keyword>
<dbReference type="EMBL" id="QGHB01000007">
    <property type="protein sequence ID" value="PWK84868.1"/>
    <property type="molecule type" value="Genomic_DNA"/>
</dbReference>
<keyword evidence="1" id="KW-0805">Transcription regulation</keyword>
<dbReference type="PROSITE" id="PS50043">
    <property type="entry name" value="HTH_LUXR_2"/>
    <property type="match status" value="1"/>
</dbReference>
<evidence type="ECO:0000256" key="2">
    <source>
        <dbReference type="ARBA" id="ARBA00023125"/>
    </source>
</evidence>
<dbReference type="InterPro" id="IPR000792">
    <property type="entry name" value="Tscrpt_reg_LuxR_C"/>
</dbReference>
<dbReference type="InterPro" id="IPR039420">
    <property type="entry name" value="WalR-like"/>
</dbReference>
<dbReference type="AlphaFoldDB" id="A0A316HXX5"/>
<dbReference type="GO" id="GO:0003677">
    <property type="term" value="F:DNA binding"/>
    <property type="evidence" value="ECO:0007669"/>
    <property type="project" value="UniProtKB-KW"/>
</dbReference>
<dbReference type="PRINTS" id="PR00038">
    <property type="entry name" value="HTHLUXR"/>
</dbReference>
<sequence length="225" mass="23925">MTGGQRNAAVSAPRGRTLDRVLIACAVPLLAEGMARVIDHLPGVAVAGICGAATDLFAEIRRSDPAVVVVDDTLDSAFHTVRLVAGTGRSVVVVLPPTRLGRLRARTAMRAGASAVVSWASGRVVVADALRHVGADDRFVAPELRLQAAVDDTPAMSPRESEVLQLVCRGLDNREIARRLFVSSETVKTHVRNIAKKLGARDRIQVVVNALQSDLVHEGIPSPRT</sequence>
<organism evidence="5 6">
    <name type="scientific">Lentzea atacamensis</name>
    <dbReference type="NCBI Taxonomy" id="531938"/>
    <lineage>
        <taxon>Bacteria</taxon>
        <taxon>Bacillati</taxon>
        <taxon>Actinomycetota</taxon>
        <taxon>Actinomycetes</taxon>
        <taxon>Pseudonocardiales</taxon>
        <taxon>Pseudonocardiaceae</taxon>
        <taxon>Lentzea</taxon>
    </lineage>
</organism>
<dbReference type="InterPro" id="IPR016032">
    <property type="entry name" value="Sig_transdc_resp-reg_C-effctor"/>
</dbReference>
<keyword evidence="3" id="KW-0804">Transcription</keyword>
<dbReference type="PANTHER" id="PTHR43214">
    <property type="entry name" value="TWO-COMPONENT RESPONSE REGULATOR"/>
    <property type="match status" value="1"/>
</dbReference>
<gene>
    <name evidence="5" type="ORF">C8D88_10775</name>
</gene>
<evidence type="ECO:0000313" key="5">
    <source>
        <dbReference type="EMBL" id="PWK84868.1"/>
    </source>
</evidence>
<dbReference type="PROSITE" id="PS00622">
    <property type="entry name" value="HTH_LUXR_1"/>
    <property type="match status" value="1"/>
</dbReference>
<dbReference type="Pfam" id="PF00196">
    <property type="entry name" value="GerE"/>
    <property type="match status" value="1"/>
</dbReference>
<dbReference type="Proteomes" id="UP000246005">
    <property type="component" value="Unassembled WGS sequence"/>
</dbReference>
<proteinExistence type="predicted"/>
<dbReference type="SMART" id="SM00421">
    <property type="entry name" value="HTH_LUXR"/>
    <property type="match status" value="1"/>
</dbReference>
<dbReference type="PANTHER" id="PTHR43214:SF24">
    <property type="entry name" value="TRANSCRIPTIONAL REGULATORY PROTEIN NARL-RELATED"/>
    <property type="match status" value="1"/>
</dbReference>
<name>A0A316HXX5_9PSEU</name>
<reference evidence="5 6" key="1">
    <citation type="submission" date="2018-05" db="EMBL/GenBank/DDBJ databases">
        <title>Genomic Encyclopedia of Type Strains, Phase IV (KMG-IV): sequencing the most valuable type-strain genomes for metagenomic binning, comparative biology and taxonomic classification.</title>
        <authorList>
            <person name="Goeker M."/>
        </authorList>
    </citation>
    <scope>NUCLEOTIDE SEQUENCE [LARGE SCALE GENOMIC DNA]</scope>
    <source>
        <strain evidence="5 6">DSM 45480</strain>
    </source>
</reference>
<dbReference type="Gene3D" id="3.40.50.2300">
    <property type="match status" value="1"/>
</dbReference>
<evidence type="ECO:0000313" key="6">
    <source>
        <dbReference type="Proteomes" id="UP000246005"/>
    </source>
</evidence>
<dbReference type="SUPFAM" id="SSF46894">
    <property type="entry name" value="C-terminal effector domain of the bipartite response regulators"/>
    <property type="match status" value="1"/>
</dbReference>
<dbReference type="CDD" id="cd06170">
    <property type="entry name" value="LuxR_C_like"/>
    <property type="match status" value="1"/>
</dbReference>
<evidence type="ECO:0000256" key="1">
    <source>
        <dbReference type="ARBA" id="ARBA00023015"/>
    </source>
</evidence>
<feature type="domain" description="HTH luxR-type" evidence="4">
    <location>
        <begin position="149"/>
        <end position="214"/>
    </location>
</feature>
<protein>
    <submittedName>
        <fullName evidence="5">DNA-binding NarL/FixJ family response regulator</fullName>
    </submittedName>
</protein>
<comment type="caution">
    <text evidence="5">The sequence shown here is derived from an EMBL/GenBank/DDBJ whole genome shotgun (WGS) entry which is preliminary data.</text>
</comment>